<gene>
    <name evidence="4" type="ORF">ABQM86_13945</name>
</gene>
<organism evidence="4">
    <name type="scientific">Paenarthrobacter sp. AMU7</name>
    <dbReference type="NCBI Taxonomy" id="3162492"/>
    <lineage>
        <taxon>Bacteria</taxon>
        <taxon>Bacillati</taxon>
        <taxon>Actinomycetota</taxon>
        <taxon>Actinomycetes</taxon>
        <taxon>Micrococcales</taxon>
        <taxon>Micrococcaceae</taxon>
        <taxon>Paenarthrobacter</taxon>
    </lineage>
</organism>
<protein>
    <recommendedName>
        <fullName evidence="3">DUF7847 domain-containing protein</fullName>
    </recommendedName>
</protein>
<reference evidence="4" key="1">
    <citation type="submission" date="2024-07" db="EMBL/GenBank/DDBJ databases">
        <authorList>
            <person name="Li J."/>
            <person name="Wei H."/>
            <person name="Ma J."/>
        </authorList>
    </citation>
    <scope>NUCLEOTIDE SEQUENCE</scope>
    <source>
        <strain evidence="4">AMU7</strain>
    </source>
</reference>
<feature type="transmembrane region" description="Helical" evidence="2">
    <location>
        <begin position="69"/>
        <end position="99"/>
    </location>
</feature>
<evidence type="ECO:0000256" key="1">
    <source>
        <dbReference type="SAM" id="MobiDB-lite"/>
    </source>
</evidence>
<feature type="domain" description="DUF7847" evidence="3">
    <location>
        <begin position="57"/>
        <end position="282"/>
    </location>
</feature>
<keyword evidence="2" id="KW-0472">Membrane</keyword>
<feature type="transmembrane region" description="Helical" evidence="2">
    <location>
        <begin position="21"/>
        <end position="49"/>
    </location>
</feature>
<dbReference type="AlphaFoldDB" id="A0AB39YJF9"/>
<dbReference type="InterPro" id="IPR057169">
    <property type="entry name" value="DUF7847"/>
</dbReference>
<name>A0AB39YJF9_9MICC</name>
<feature type="transmembrane region" description="Helical" evidence="2">
    <location>
        <begin position="207"/>
        <end position="232"/>
    </location>
</feature>
<feature type="region of interest" description="Disordered" evidence="1">
    <location>
        <begin position="307"/>
        <end position="371"/>
    </location>
</feature>
<feature type="compositionally biased region" description="Pro residues" evidence="1">
    <location>
        <begin position="341"/>
        <end position="353"/>
    </location>
</feature>
<feature type="transmembrane region" description="Helical" evidence="2">
    <location>
        <begin position="120"/>
        <end position="149"/>
    </location>
</feature>
<evidence type="ECO:0000313" key="4">
    <source>
        <dbReference type="EMBL" id="XDV70063.1"/>
    </source>
</evidence>
<keyword evidence="2" id="KW-1133">Transmembrane helix</keyword>
<keyword evidence="2" id="KW-0812">Transmembrane</keyword>
<feature type="compositionally biased region" description="Pro residues" evidence="1">
    <location>
        <begin position="361"/>
        <end position="371"/>
    </location>
</feature>
<evidence type="ECO:0000256" key="2">
    <source>
        <dbReference type="SAM" id="Phobius"/>
    </source>
</evidence>
<feature type="transmembrane region" description="Helical" evidence="2">
    <location>
        <begin position="252"/>
        <end position="285"/>
    </location>
</feature>
<dbReference type="Pfam" id="PF25231">
    <property type="entry name" value="DUF7847"/>
    <property type="match status" value="1"/>
</dbReference>
<evidence type="ECO:0000259" key="3">
    <source>
        <dbReference type="Pfam" id="PF25231"/>
    </source>
</evidence>
<sequence length="371" mass="38589">MRPLQFGEILDGSFQTIRRNAASMFGSALIVQALGAVFIGIVTVGMFQLSMSFESVSTEAEFTEAMGPFLAIMAGTLGVSVLIGFLGSVLQGVLVVPVARSVLNRRTGFKQMWKLAGRKIWPLLGVALLLTLGGLLAATAVVGIAVLLFTAMGPGALLLVLPLGLGSVVAFVWIGLKVMLAPAAIVVERTGVFGGLLRSWQLTRNNWWRIFGITLVVAIMVGVIAQIVQIPASLAAAAIGEVVTPHPDAESVASTLVITTVISSAIGALVGSVTFAFQASVFALIYMDLRMRRDGLDVELMRLMETGADPDGVPGGPPAQAGNPAQPANPAQPGYPSAPLQNPPTQPQAPMWPPNGGQFPSAPPSGPRPPA</sequence>
<feature type="compositionally biased region" description="Low complexity" evidence="1">
    <location>
        <begin position="307"/>
        <end position="334"/>
    </location>
</feature>
<dbReference type="RefSeq" id="WP_369744705.1">
    <property type="nucleotide sequence ID" value="NZ_CP165735.1"/>
</dbReference>
<dbReference type="EMBL" id="CP165735">
    <property type="protein sequence ID" value="XDV70063.1"/>
    <property type="molecule type" value="Genomic_DNA"/>
</dbReference>
<proteinExistence type="predicted"/>
<feature type="transmembrane region" description="Helical" evidence="2">
    <location>
        <begin position="155"/>
        <end position="176"/>
    </location>
</feature>
<accession>A0AB39YJF9</accession>